<keyword evidence="2" id="KW-1185">Reference proteome</keyword>
<dbReference type="WBParaSite" id="GPUH_0001075101-mRNA-1">
    <property type="protein sequence ID" value="GPUH_0001075101-mRNA-1"/>
    <property type="gene ID" value="GPUH_0001075101"/>
</dbReference>
<evidence type="ECO:0000313" key="2">
    <source>
        <dbReference type="Proteomes" id="UP000271098"/>
    </source>
</evidence>
<dbReference type="AlphaFoldDB" id="A0A183DPU7"/>
<reference evidence="3" key="1">
    <citation type="submission" date="2016-06" db="UniProtKB">
        <authorList>
            <consortium name="WormBaseParasite"/>
        </authorList>
    </citation>
    <scope>IDENTIFICATION</scope>
</reference>
<dbReference type="Proteomes" id="UP000271098">
    <property type="component" value="Unassembled WGS sequence"/>
</dbReference>
<gene>
    <name evidence="1" type="ORF">GPUH_LOCUS10738</name>
</gene>
<proteinExistence type="predicted"/>
<protein>
    <submittedName>
        <fullName evidence="3">Secreted protein</fullName>
    </submittedName>
</protein>
<sequence length="104" mass="11560">MSDHQLVVVVTHSHSPSTCGLWCAAAGFLFSGMSTVMHSASPATMVQPVPCRIVMQYRTIEEGRPMQYRPTGTDTHFYSYAIVVLSKIDVTKRQTVDFTISLLH</sequence>
<name>A0A183DPU7_9BILA</name>
<evidence type="ECO:0000313" key="3">
    <source>
        <dbReference type="WBParaSite" id="GPUH_0001075101-mRNA-1"/>
    </source>
</evidence>
<dbReference type="EMBL" id="UYRT01078123">
    <property type="protein sequence ID" value="VDN17844.1"/>
    <property type="molecule type" value="Genomic_DNA"/>
</dbReference>
<evidence type="ECO:0000313" key="1">
    <source>
        <dbReference type="EMBL" id="VDN17844.1"/>
    </source>
</evidence>
<organism evidence="3">
    <name type="scientific">Gongylonema pulchrum</name>
    <dbReference type="NCBI Taxonomy" id="637853"/>
    <lineage>
        <taxon>Eukaryota</taxon>
        <taxon>Metazoa</taxon>
        <taxon>Ecdysozoa</taxon>
        <taxon>Nematoda</taxon>
        <taxon>Chromadorea</taxon>
        <taxon>Rhabditida</taxon>
        <taxon>Spirurina</taxon>
        <taxon>Spiruromorpha</taxon>
        <taxon>Spiruroidea</taxon>
        <taxon>Gongylonematidae</taxon>
        <taxon>Gongylonema</taxon>
    </lineage>
</organism>
<reference evidence="1 2" key="2">
    <citation type="submission" date="2018-11" db="EMBL/GenBank/DDBJ databases">
        <authorList>
            <consortium name="Pathogen Informatics"/>
        </authorList>
    </citation>
    <scope>NUCLEOTIDE SEQUENCE [LARGE SCALE GENOMIC DNA]</scope>
</reference>
<accession>A0A183DPU7</accession>